<reference evidence="2 3" key="1">
    <citation type="submission" date="2016-02" db="EMBL/GenBank/DDBJ databases">
        <title>Comparative genomic and transcriptomic foundation for Pichia pastoris.</title>
        <authorList>
            <person name="Love K.R."/>
            <person name="Shah K.A."/>
            <person name="Whittaker C.A."/>
            <person name="Wu J."/>
            <person name="Bartlett M.C."/>
            <person name="Ma D."/>
            <person name="Leeson R.L."/>
            <person name="Priest M."/>
            <person name="Young S.K."/>
            <person name="Love J.C."/>
        </authorList>
    </citation>
    <scope>NUCLEOTIDE SEQUENCE [LARGE SCALE GENOMIC DNA]</scope>
    <source>
        <strain evidence="2 3">ATCC 28485</strain>
    </source>
</reference>
<sequence length="473" mass="52901">MAPYNEDNFLIIQPGSYNTLFRLGLEESLSPPKYSIPTKVYRDPTNPNKFQSKSSNESLAIYPIVNGEIVNVAAFNFLLRLILRSLIDANPLMLTNNVALLLVSSIRWSNLNIEYITKYVFETLQLTALQIIPLPLAAAFAHGSIPNCCVIDLGGDKFDVSPILNFQVIKGYSKTVPTGSSSINKRLKQLLPNLSESQIENLKRSPIFESLSEEDAKNSFFGLEGIGLEDDTKNNPEDDGILDIAAIVTSEKSTKEMLEDVKGKKEKTSKQSEVKSNSVLETNNFVTSDGTELTIGKERFQGCDELVRALGDTVFECLSNIIDSTKRQECYDNLILSGNTWKIKGLKESFLVYLLNTYGAKYPISSEAIKQKVSKRSKADAVFRNETDADSSNQRSEKLVQVPQHVKLVKFPEYFTEWKDIGHEDNSFLGAQIFAKQVFGHHHNHNSNNGGGTYLNKDDYLERGPLGIWDVVF</sequence>
<dbReference type="PANTHER" id="PTHR11937">
    <property type="entry name" value="ACTIN"/>
    <property type="match status" value="1"/>
</dbReference>
<dbReference type="SMART" id="SM00268">
    <property type="entry name" value="ACTIN"/>
    <property type="match status" value="1"/>
</dbReference>
<evidence type="ECO:0000313" key="2">
    <source>
        <dbReference type="EMBL" id="ANZ76043.1"/>
    </source>
</evidence>
<dbReference type="InterPro" id="IPR043129">
    <property type="entry name" value="ATPase_NBD"/>
</dbReference>
<dbReference type="Pfam" id="PF00022">
    <property type="entry name" value="Actin"/>
    <property type="match status" value="1"/>
</dbReference>
<comment type="similarity">
    <text evidence="1">Belongs to the actin family.</text>
</comment>
<proteinExistence type="inferred from homology"/>
<organism evidence="2 3">
    <name type="scientific">Komagataella pastoris</name>
    <name type="common">Yeast</name>
    <name type="synonym">Pichia pastoris</name>
    <dbReference type="NCBI Taxonomy" id="4922"/>
    <lineage>
        <taxon>Eukaryota</taxon>
        <taxon>Fungi</taxon>
        <taxon>Dikarya</taxon>
        <taxon>Ascomycota</taxon>
        <taxon>Saccharomycotina</taxon>
        <taxon>Pichiomycetes</taxon>
        <taxon>Pichiales</taxon>
        <taxon>Pichiaceae</taxon>
        <taxon>Komagataella</taxon>
    </lineage>
</organism>
<dbReference type="Gene3D" id="3.90.640.60">
    <property type="match status" value="1"/>
</dbReference>
<dbReference type="InterPro" id="IPR004000">
    <property type="entry name" value="Actin"/>
</dbReference>
<evidence type="ECO:0000256" key="1">
    <source>
        <dbReference type="RuleBase" id="RU000487"/>
    </source>
</evidence>
<dbReference type="SUPFAM" id="SSF53067">
    <property type="entry name" value="Actin-like ATPase domain"/>
    <property type="match status" value="2"/>
</dbReference>
<name>A0A1B2JDA9_PICPA</name>
<accession>A0A1B2JDA9</accession>
<dbReference type="Proteomes" id="UP000094565">
    <property type="component" value="Chromosome 2"/>
</dbReference>
<protein>
    <submittedName>
        <fullName evidence="2">BA75_02434T0</fullName>
    </submittedName>
</protein>
<keyword evidence="3" id="KW-1185">Reference proteome</keyword>
<dbReference type="Gene3D" id="3.30.420.40">
    <property type="match status" value="2"/>
</dbReference>
<gene>
    <name evidence="2" type="primary">ARP9</name>
    <name evidence="2" type="ORF">ATY40_BA7502434</name>
</gene>
<dbReference type="AlphaFoldDB" id="A0A1B2JDA9"/>
<dbReference type="EMBL" id="CP014585">
    <property type="protein sequence ID" value="ANZ76043.1"/>
    <property type="molecule type" value="Genomic_DNA"/>
</dbReference>
<evidence type="ECO:0000313" key="3">
    <source>
        <dbReference type="Proteomes" id="UP000094565"/>
    </source>
</evidence>
<dbReference type="OrthoDB" id="74201at2759"/>